<accession>A0A5B9NA12</accession>
<name>A0A5B9NA12_9CAUD</name>
<dbReference type="GeneID" id="55617336"/>
<dbReference type="KEGG" id="vg:55617336"/>
<reference evidence="1 2" key="1">
    <citation type="submission" date="2019-04" db="EMBL/GenBank/DDBJ databases">
        <title>Nine Novel Phages from a Plateau Lake in Southwest China Provide Insights into Aeromonas Phage Diversity.</title>
        <authorList>
            <person name="Xiao W."/>
            <person name="Bai M."/>
            <person name="Wang Y."/>
            <person name="Cui X."/>
        </authorList>
    </citation>
    <scope>NUCLEOTIDE SEQUENCE [LARGE SCALE GENOMIC DNA]</scope>
</reference>
<gene>
    <name evidence="1" type="primary">4L372XY_165</name>
</gene>
<proteinExistence type="predicted"/>
<dbReference type="Proteomes" id="UP000325103">
    <property type="component" value="Segment"/>
</dbReference>
<evidence type="ECO:0000313" key="2">
    <source>
        <dbReference type="Proteomes" id="UP000325103"/>
    </source>
</evidence>
<evidence type="ECO:0000313" key="1">
    <source>
        <dbReference type="EMBL" id="QEG08880.1"/>
    </source>
</evidence>
<organism evidence="1 2">
    <name type="scientific">Aeromonas phage 4L372XY</name>
    <dbReference type="NCBI Taxonomy" id="2588520"/>
    <lineage>
        <taxon>Viruses</taxon>
        <taxon>Duplodnaviria</taxon>
        <taxon>Heunggongvirae</taxon>
        <taxon>Uroviricota</taxon>
        <taxon>Caudoviricetes</taxon>
        <taxon>Plateaulakevirus</taxon>
        <taxon>Plateaulakevirus pv4L372XY</taxon>
    </lineage>
</organism>
<keyword evidence="2" id="KW-1185">Reference proteome</keyword>
<protein>
    <submittedName>
        <fullName evidence="1">Uncharacterized protein</fullName>
    </submittedName>
</protein>
<dbReference type="RefSeq" id="YP_009846964.1">
    <property type="nucleotide sequence ID" value="NC_048772.1"/>
</dbReference>
<dbReference type="EMBL" id="MK813941">
    <property type="protein sequence ID" value="QEG08880.1"/>
    <property type="molecule type" value="Genomic_DNA"/>
</dbReference>
<sequence length="77" mass="9096">MKDKEMLYRALQFWINHIETGDIHTDKETLLKCCPCDYDIQRVVSKLPKLDESQLFFISILKGLQFKILNDKIGEVH</sequence>